<protein>
    <submittedName>
        <fullName evidence="3">Uncharacterized protein</fullName>
    </submittedName>
</protein>
<dbReference type="CDD" id="cd05233">
    <property type="entry name" value="SDR_c"/>
    <property type="match status" value="1"/>
</dbReference>
<dbReference type="Gene3D" id="3.40.50.720">
    <property type="entry name" value="NAD(P)-binding Rossmann-like Domain"/>
    <property type="match status" value="1"/>
</dbReference>
<dbReference type="AlphaFoldDB" id="A0A814PMJ2"/>
<sequence>MQGQHVLITGAAGGIGVALARVFLEQGANISLHYHRTVDTLTSLLEQYTDRCNALSVNATDEQAVIKGVEQSCTHFGLINVCIVNHAVYVDEDRPIWDMSLEQWQRTLDVNLTSYFLYSREWCRQLKRLKSTTNMETLNASLILIGSTAGQFGEAHHLDYATSKGALHSGFIKSLKNEIVHIVPHARCNVVAPGWTRTPMAGTSIEQGKHLKALRTTALRKVASVDDVAQACLFFASNKTAGHITGNILMVHGGMEGRVLWQEDLS</sequence>
<name>A0A814PMJ2_ADIRI</name>
<dbReference type="GO" id="GO:0016491">
    <property type="term" value="F:oxidoreductase activity"/>
    <property type="evidence" value="ECO:0007669"/>
    <property type="project" value="UniProtKB-KW"/>
</dbReference>
<evidence type="ECO:0000313" key="3">
    <source>
        <dbReference type="EMBL" id="CAF1108050.1"/>
    </source>
</evidence>
<dbReference type="InterPro" id="IPR036291">
    <property type="entry name" value="NAD(P)-bd_dom_sf"/>
</dbReference>
<comment type="caution">
    <text evidence="3">The sequence shown here is derived from an EMBL/GenBank/DDBJ whole genome shotgun (WGS) entry which is preliminary data.</text>
</comment>
<evidence type="ECO:0000256" key="1">
    <source>
        <dbReference type="ARBA" id="ARBA00006484"/>
    </source>
</evidence>
<dbReference type="Pfam" id="PF13561">
    <property type="entry name" value="adh_short_C2"/>
    <property type="match status" value="1"/>
</dbReference>
<proteinExistence type="inferred from homology"/>
<dbReference type="PRINTS" id="PR00081">
    <property type="entry name" value="GDHRDH"/>
</dbReference>
<dbReference type="EMBL" id="CAJNOR010001256">
    <property type="protein sequence ID" value="CAF1108050.1"/>
    <property type="molecule type" value="Genomic_DNA"/>
</dbReference>
<dbReference type="PANTHER" id="PTHR24321">
    <property type="entry name" value="DEHYDROGENASES, SHORT CHAIN"/>
    <property type="match status" value="1"/>
</dbReference>
<reference evidence="3" key="1">
    <citation type="submission" date="2021-02" db="EMBL/GenBank/DDBJ databases">
        <authorList>
            <person name="Nowell W R."/>
        </authorList>
    </citation>
    <scope>NUCLEOTIDE SEQUENCE</scope>
</reference>
<dbReference type="Proteomes" id="UP000663828">
    <property type="component" value="Unassembled WGS sequence"/>
</dbReference>
<dbReference type="InterPro" id="IPR002347">
    <property type="entry name" value="SDR_fam"/>
</dbReference>
<dbReference type="SUPFAM" id="SSF51735">
    <property type="entry name" value="NAD(P)-binding Rossmann-fold domains"/>
    <property type="match status" value="1"/>
</dbReference>
<evidence type="ECO:0000256" key="2">
    <source>
        <dbReference type="ARBA" id="ARBA00023002"/>
    </source>
</evidence>
<keyword evidence="4" id="KW-1185">Reference proteome</keyword>
<accession>A0A814PMJ2</accession>
<gene>
    <name evidence="3" type="ORF">XAT740_LOCUS18716</name>
</gene>
<organism evidence="3 4">
    <name type="scientific">Adineta ricciae</name>
    <name type="common">Rotifer</name>
    <dbReference type="NCBI Taxonomy" id="249248"/>
    <lineage>
        <taxon>Eukaryota</taxon>
        <taxon>Metazoa</taxon>
        <taxon>Spiralia</taxon>
        <taxon>Gnathifera</taxon>
        <taxon>Rotifera</taxon>
        <taxon>Eurotatoria</taxon>
        <taxon>Bdelloidea</taxon>
        <taxon>Adinetida</taxon>
        <taxon>Adinetidae</taxon>
        <taxon>Adineta</taxon>
    </lineage>
</organism>
<keyword evidence="2" id="KW-0560">Oxidoreductase</keyword>
<evidence type="ECO:0000313" key="4">
    <source>
        <dbReference type="Proteomes" id="UP000663828"/>
    </source>
</evidence>
<dbReference type="PANTHER" id="PTHR24321:SF8">
    <property type="entry name" value="ESTRADIOL 17-BETA-DEHYDROGENASE 8-RELATED"/>
    <property type="match status" value="1"/>
</dbReference>
<comment type="similarity">
    <text evidence="1">Belongs to the short-chain dehydrogenases/reductases (SDR) family.</text>
</comment>